<keyword evidence="2" id="KW-1185">Reference proteome</keyword>
<comment type="caution">
    <text evidence="1">The sequence shown here is derived from an EMBL/GenBank/DDBJ whole genome shotgun (WGS) entry which is preliminary data.</text>
</comment>
<sequence>MLRDSNNAWVSDPSSLKLMVQDYFKYLISIDFNHRMPLPTLNCPTIPLDVSQTLIVEIKEEEVHRALFMMKSWKVSGDDGVHAGVYQEFWGPLLVDLVTPFQVSFIPGRQVADNIFLAQEVNENLSWMWKLPIPARWKTFVWVLKNGPRPRFRPRYSGFAAVRVTRDGRNSVCDSRNSARDGGNHDNLNIAKHSQESVWRLWTVRCKRIFEPDDNDYDDIRLWLNIIPTTNDILLAYKEPSLKPNTHIQVAWPPPKNGKLKLNTDSASQGNLGISGAGGILRNTFSE</sequence>
<evidence type="ECO:0000313" key="1">
    <source>
        <dbReference type="EMBL" id="KAE8728482.1"/>
    </source>
</evidence>
<evidence type="ECO:0008006" key="3">
    <source>
        <dbReference type="Google" id="ProtNLM"/>
    </source>
</evidence>
<name>A0A6A3CLL0_HIBSY</name>
<dbReference type="EMBL" id="VEPZ02000260">
    <property type="protein sequence ID" value="KAE8728482.1"/>
    <property type="molecule type" value="Genomic_DNA"/>
</dbReference>
<evidence type="ECO:0000313" key="2">
    <source>
        <dbReference type="Proteomes" id="UP000436088"/>
    </source>
</evidence>
<dbReference type="Proteomes" id="UP000436088">
    <property type="component" value="Unassembled WGS sequence"/>
</dbReference>
<accession>A0A6A3CLL0</accession>
<proteinExistence type="predicted"/>
<protein>
    <recommendedName>
        <fullName evidence="3">Reverse transcriptase zinc-binding domain-containing protein</fullName>
    </recommendedName>
</protein>
<reference evidence="1" key="1">
    <citation type="submission" date="2019-09" db="EMBL/GenBank/DDBJ databases">
        <title>Draft genome information of white flower Hibiscus syriacus.</title>
        <authorList>
            <person name="Kim Y.-M."/>
        </authorList>
    </citation>
    <scope>NUCLEOTIDE SEQUENCE [LARGE SCALE GENOMIC DNA]</scope>
    <source>
        <strain evidence="1">YM2019G1</strain>
    </source>
</reference>
<organism evidence="1 2">
    <name type="scientific">Hibiscus syriacus</name>
    <name type="common">Rose of Sharon</name>
    <dbReference type="NCBI Taxonomy" id="106335"/>
    <lineage>
        <taxon>Eukaryota</taxon>
        <taxon>Viridiplantae</taxon>
        <taxon>Streptophyta</taxon>
        <taxon>Embryophyta</taxon>
        <taxon>Tracheophyta</taxon>
        <taxon>Spermatophyta</taxon>
        <taxon>Magnoliopsida</taxon>
        <taxon>eudicotyledons</taxon>
        <taxon>Gunneridae</taxon>
        <taxon>Pentapetalae</taxon>
        <taxon>rosids</taxon>
        <taxon>malvids</taxon>
        <taxon>Malvales</taxon>
        <taxon>Malvaceae</taxon>
        <taxon>Malvoideae</taxon>
        <taxon>Hibiscus</taxon>
    </lineage>
</organism>
<gene>
    <name evidence="1" type="ORF">F3Y22_tig00004355pilonHSYRG00105</name>
</gene>
<dbReference type="AlphaFoldDB" id="A0A6A3CLL0"/>